<dbReference type="Proteomes" id="UP001378592">
    <property type="component" value="Unassembled WGS sequence"/>
</dbReference>
<evidence type="ECO:0000313" key="14">
    <source>
        <dbReference type="EMBL" id="KAK7874518.1"/>
    </source>
</evidence>
<reference evidence="14 15" key="1">
    <citation type="submission" date="2024-03" db="EMBL/GenBank/DDBJ databases">
        <title>The genome assembly and annotation of the cricket Gryllus longicercus Weissman &amp; Gray.</title>
        <authorList>
            <person name="Szrajer S."/>
            <person name="Gray D."/>
            <person name="Ylla G."/>
        </authorList>
    </citation>
    <scope>NUCLEOTIDE SEQUENCE [LARGE SCALE GENOMIC DNA]</scope>
    <source>
        <strain evidence="14">DAG 2021-001</strain>
        <tissue evidence="14">Whole body minus gut</tissue>
    </source>
</reference>
<keyword evidence="3 12" id="KW-0813">Transport</keyword>
<dbReference type="EMBL" id="JAZDUA010000002">
    <property type="protein sequence ID" value="KAK7874518.1"/>
    <property type="molecule type" value="Genomic_DNA"/>
</dbReference>
<comment type="similarity">
    <text evidence="2 12">Belongs to the amiloride-sensitive sodium channel (TC 1.A.6) family.</text>
</comment>
<dbReference type="AlphaFoldDB" id="A0AAN9WWY9"/>
<evidence type="ECO:0000256" key="1">
    <source>
        <dbReference type="ARBA" id="ARBA00004141"/>
    </source>
</evidence>
<keyword evidence="10 12" id="KW-0739">Sodium transport</keyword>
<evidence type="ECO:0008006" key="16">
    <source>
        <dbReference type="Google" id="ProtNLM"/>
    </source>
</evidence>
<evidence type="ECO:0000256" key="6">
    <source>
        <dbReference type="ARBA" id="ARBA00022989"/>
    </source>
</evidence>
<keyword evidence="11 12" id="KW-0407">Ion channel</keyword>
<evidence type="ECO:0000313" key="15">
    <source>
        <dbReference type="Proteomes" id="UP001378592"/>
    </source>
</evidence>
<evidence type="ECO:0000256" key="4">
    <source>
        <dbReference type="ARBA" id="ARBA00022461"/>
    </source>
</evidence>
<keyword evidence="8 12" id="KW-0406">Ion transport</keyword>
<evidence type="ECO:0000256" key="2">
    <source>
        <dbReference type="ARBA" id="ARBA00007193"/>
    </source>
</evidence>
<comment type="subcellular location">
    <subcellularLocation>
        <location evidence="1">Membrane</location>
        <topology evidence="1">Multi-pass membrane protein</topology>
    </subcellularLocation>
</comment>
<dbReference type="GO" id="GO:0005886">
    <property type="term" value="C:plasma membrane"/>
    <property type="evidence" value="ECO:0007669"/>
    <property type="project" value="TreeGrafter"/>
</dbReference>
<dbReference type="PANTHER" id="PTHR11690:SF288">
    <property type="entry name" value="AMILORIDE-SENSITIVE NA+ CHANNEL-RELATED"/>
    <property type="match status" value="1"/>
</dbReference>
<keyword evidence="5 12" id="KW-0812">Transmembrane</keyword>
<dbReference type="PANTHER" id="PTHR11690">
    <property type="entry name" value="AMILORIDE-SENSITIVE SODIUM CHANNEL-RELATED"/>
    <property type="match status" value="1"/>
</dbReference>
<dbReference type="Gene3D" id="1.10.287.820">
    <property type="entry name" value="Acid-sensing ion channel domain"/>
    <property type="match status" value="1"/>
</dbReference>
<proteinExistence type="inferred from homology"/>
<keyword evidence="7" id="KW-0915">Sodium</keyword>
<dbReference type="InterPro" id="IPR001873">
    <property type="entry name" value="ENaC"/>
</dbReference>
<keyword evidence="15" id="KW-1185">Reference proteome</keyword>
<comment type="caution">
    <text evidence="14">The sequence shown here is derived from an EMBL/GenBank/DDBJ whole genome shotgun (WGS) entry which is preliminary data.</text>
</comment>
<keyword evidence="9 13" id="KW-0472">Membrane</keyword>
<dbReference type="Gene3D" id="1.10.287.770">
    <property type="entry name" value="YojJ-like"/>
    <property type="match status" value="1"/>
</dbReference>
<keyword evidence="6 13" id="KW-1133">Transmembrane helix</keyword>
<evidence type="ECO:0000256" key="8">
    <source>
        <dbReference type="ARBA" id="ARBA00023065"/>
    </source>
</evidence>
<dbReference type="PRINTS" id="PR01078">
    <property type="entry name" value="AMINACHANNEL"/>
</dbReference>
<dbReference type="Pfam" id="PF00858">
    <property type="entry name" value="ASC"/>
    <property type="match status" value="1"/>
</dbReference>
<protein>
    <recommendedName>
        <fullName evidence="16">Pickpocket</fullName>
    </recommendedName>
</protein>
<accession>A0AAN9WWY9</accession>
<evidence type="ECO:0000256" key="9">
    <source>
        <dbReference type="ARBA" id="ARBA00023136"/>
    </source>
</evidence>
<name>A0AAN9WWY9_9ORTH</name>
<evidence type="ECO:0000256" key="13">
    <source>
        <dbReference type="SAM" id="Phobius"/>
    </source>
</evidence>
<feature type="transmembrane region" description="Helical" evidence="13">
    <location>
        <begin position="482"/>
        <end position="509"/>
    </location>
</feature>
<organism evidence="14 15">
    <name type="scientific">Gryllus longicercus</name>
    <dbReference type="NCBI Taxonomy" id="2509291"/>
    <lineage>
        <taxon>Eukaryota</taxon>
        <taxon>Metazoa</taxon>
        <taxon>Ecdysozoa</taxon>
        <taxon>Arthropoda</taxon>
        <taxon>Hexapoda</taxon>
        <taxon>Insecta</taxon>
        <taxon>Pterygota</taxon>
        <taxon>Neoptera</taxon>
        <taxon>Polyneoptera</taxon>
        <taxon>Orthoptera</taxon>
        <taxon>Ensifera</taxon>
        <taxon>Gryllidea</taxon>
        <taxon>Grylloidea</taxon>
        <taxon>Gryllidae</taxon>
        <taxon>Gryllinae</taxon>
        <taxon>Gryllus</taxon>
    </lineage>
</organism>
<keyword evidence="4 12" id="KW-0894">Sodium channel</keyword>
<evidence type="ECO:0000256" key="12">
    <source>
        <dbReference type="RuleBase" id="RU000679"/>
    </source>
</evidence>
<evidence type="ECO:0000256" key="5">
    <source>
        <dbReference type="ARBA" id="ARBA00022692"/>
    </source>
</evidence>
<evidence type="ECO:0000256" key="3">
    <source>
        <dbReference type="ARBA" id="ARBA00022448"/>
    </source>
</evidence>
<sequence length="556" mass="64204">MVIQSLKPNPNLVKECKEELRDNYIGYFDKTTVHGLRYLTEPRRPWPERVLWFIGLSIALVACSWLMYDTYSRWVQSPVISTSDETQRNIWQIPFPAVTICPKAKSKGLNYTRFVNMYQRGQLDHRQMNIFLKLQMVCTVSIAEQDMGETVDNATANVIENHALNKEDVICDADTLGIKAQFQSVLTEEGVCFTYNMIPGIDLFREGTFQANRNKNINSPKSNVTWDPVNGYQKGSDDCYPHTASGLGRNAGLWLLLHTKTKELHSLCNLMGHGFKVILHSPIDFPQSEHESVHVSLENVFHLTLTPHEMRTAPPLRHSYSPQQRQCYFPDERYLKYFKYYSQRNCELECLSNQTLEKCGCVEFYLPRMPNTPVCGWKSKACIEKAKVDLYKTAAFPSGSHGKIDSSLKYTLTCKCFPSCTHIWYKSTWSTSEMSQQIKKHFFGRCMKRNEEDIRRSIIFVYYKDPLFIPIRRVEVFGTTDLLASMGGLMGLCMGVSLLSVIEFFYWMLIRPFCQRIKQSNPQLRSIRKAFTKDNVEASVQYSKHLDEKAENQQGP</sequence>
<evidence type="ECO:0000256" key="7">
    <source>
        <dbReference type="ARBA" id="ARBA00023053"/>
    </source>
</evidence>
<evidence type="ECO:0000256" key="10">
    <source>
        <dbReference type="ARBA" id="ARBA00023201"/>
    </source>
</evidence>
<dbReference type="GO" id="GO:0015280">
    <property type="term" value="F:ligand-gated sodium channel activity"/>
    <property type="evidence" value="ECO:0007669"/>
    <property type="project" value="TreeGrafter"/>
</dbReference>
<gene>
    <name evidence="14" type="ORF">R5R35_001599</name>
</gene>
<evidence type="ECO:0000256" key="11">
    <source>
        <dbReference type="ARBA" id="ARBA00023303"/>
    </source>
</evidence>